<dbReference type="Proteomes" id="UP000828048">
    <property type="component" value="Chromosome 2"/>
</dbReference>
<protein>
    <submittedName>
        <fullName evidence="1">Uncharacterized protein</fullName>
    </submittedName>
</protein>
<gene>
    <name evidence="1" type="ORF">Vadar_019280</name>
</gene>
<reference evidence="1 2" key="1">
    <citation type="journal article" date="2021" name="Hortic Res">
        <title>High-quality reference genome and annotation aids understanding of berry development for evergreen blueberry (Vaccinium darrowii).</title>
        <authorList>
            <person name="Yu J."/>
            <person name="Hulse-Kemp A.M."/>
            <person name="Babiker E."/>
            <person name="Staton M."/>
        </authorList>
    </citation>
    <scope>NUCLEOTIDE SEQUENCE [LARGE SCALE GENOMIC DNA]</scope>
    <source>
        <strain evidence="2">cv. NJ 8807/NJ 8810</strain>
        <tissue evidence="1">Young leaf</tissue>
    </source>
</reference>
<sequence length="238" mass="26914">MNDLLCSEEKQGGLAHPPWSFQGFQNFVDDCGLVDLGFSGYPFTWRNNRSGEGYIQEQLDRVLATPSWCLLFDQASVTHLNTVGSDHNALLLNLRVVANRNRVPFRLDARWVEDDEAYQVISQAWSTQVQDLHIEEIVEAIPHKITDSMNQRLTRPVTDSEIHTALMGMGLTTALGIDDMTPLFYQSYWSIVGADVVAAVKRFFHSSHLLRSVNQTLITLIPKWIVMDFNGCAGSGWW</sequence>
<accession>A0ACB7X1W9</accession>
<evidence type="ECO:0000313" key="2">
    <source>
        <dbReference type="Proteomes" id="UP000828048"/>
    </source>
</evidence>
<proteinExistence type="predicted"/>
<evidence type="ECO:0000313" key="1">
    <source>
        <dbReference type="EMBL" id="KAH7834751.1"/>
    </source>
</evidence>
<organism evidence="1 2">
    <name type="scientific">Vaccinium darrowii</name>
    <dbReference type="NCBI Taxonomy" id="229202"/>
    <lineage>
        <taxon>Eukaryota</taxon>
        <taxon>Viridiplantae</taxon>
        <taxon>Streptophyta</taxon>
        <taxon>Embryophyta</taxon>
        <taxon>Tracheophyta</taxon>
        <taxon>Spermatophyta</taxon>
        <taxon>Magnoliopsida</taxon>
        <taxon>eudicotyledons</taxon>
        <taxon>Gunneridae</taxon>
        <taxon>Pentapetalae</taxon>
        <taxon>asterids</taxon>
        <taxon>Ericales</taxon>
        <taxon>Ericaceae</taxon>
        <taxon>Vaccinioideae</taxon>
        <taxon>Vaccinieae</taxon>
        <taxon>Vaccinium</taxon>
    </lineage>
</organism>
<keyword evidence="2" id="KW-1185">Reference proteome</keyword>
<name>A0ACB7X1W9_9ERIC</name>
<dbReference type="EMBL" id="CM037152">
    <property type="protein sequence ID" value="KAH7834751.1"/>
    <property type="molecule type" value="Genomic_DNA"/>
</dbReference>
<comment type="caution">
    <text evidence="1">The sequence shown here is derived from an EMBL/GenBank/DDBJ whole genome shotgun (WGS) entry which is preliminary data.</text>
</comment>